<dbReference type="PANTHER" id="PTHR43047">
    <property type="entry name" value="TWO-COMPONENT HISTIDINE PROTEIN KINASE"/>
    <property type="match status" value="1"/>
</dbReference>
<protein>
    <recommendedName>
        <fullName evidence="2">histidine kinase</fullName>
        <ecNumber evidence="2">2.7.13.3</ecNumber>
    </recommendedName>
</protein>
<comment type="catalytic activity">
    <reaction evidence="1">
        <text>ATP + protein L-histidine = ADP + protein N-phospho-L-histidine.</text>
        <dbReference type="EC" id="2.7.13.3"/>
    </reaction>
</comment>
<keyword evidence="4" id="KW-0808">Transferase</keyword>
<evidence type="ECO:0000256" key="4">
    <source>
        <dbReference type="ARBA" id="ARBA00022679"/>
    </source>
</evidence>
<dbReference type="Gene3D" id="3.40.50.2300">
    <property type="match status" value="1"/>
</dbReference>
<evidence type="ECO:0000259" key="7">
    <source>
        <dbReference type="PROSITE" id="PS50109"/>
    </source>
</evidence>
<keyword evidence="10" id="KW-1185">Reference proteome</keyword>
<dbReference type="RefSeq" id="WP_386024487.1">
    <property type="nucleotide sequence ID" value="NZ_JBHUHX010000010.1"/>
</dbReference>
<dbReference type="PROSITE" id="PS50109">
    <property type="entry name" value="HIS_KIN"/>
    <property type="match status" value="1"/>
</dbReference>
<dbReference type="SMART" id="SM00388">
    <property type="entry name" value="HisKA"/>
    <property type="match status" value="1"/>
</dbReference>
<feature type="domain" description="Response regulatory" evidence="8">
    <location>
        <begin position="492"/>
        <end position="605"/>
    </location>
</feature>
<dbReference type="Gene3D" id="3.30.565.10">
    <property type="entry name" value="Histidine kinase-like ATPase, C-terminal domain"/>
    <property type="match status" value="1"/>
</dbReference>
<reference evidence="10" key="1">
    <citation type="journal article" date="2019" name="Int. J. Syst. Evol. Microbiol.">
        <title>The Global Catalogue of Microorganisms (GCM) 10K type strain sequencing project: providing services to taxonomists for standard genome sequencing and annotation.</title>
        <authorList>
            <consortium name="The Broad Institute Genomics Platform"/>
            <consortium name="The Broad Institute Genome Sequencing Center for Infectious Disease"/>
            <person name="Wu L."/>
            <person name="Ma J."/>
        </authorList>
    </citation>
    <scope>NUCLEOTIDE SEQUENCE [LARGE SCALE GENOMIC DNA]</scope>
    <source>
        <strain evidence="10">KACC 12597</strain>
    </source>
</reference>
<comment type="caution">
    <text evidence="6">Lacks conserved residue(s) required for the propagation of feature annotation.</text>
</comment>
<name>A0ABW4Y593_9GAMM</name>
<keyword evidence="3" id="KW-0597">Phosphoprotein</keyword>
<evidence type="ECO:0000256" key="6">
    <source>
        <dbReference type="PROSITE-ProRule" id="PRU00169"/>
    </source>
</evidence>
<evidence type="ECO:0000256" key="5">
    <source>
        <dbReference type="ARBA" id="ARBA00022777"/>
    </source>
</evidence>
<evidence type="ECO:0000313" key="9">
    <source>
        <dbReference type="EMBL" id="MFD2111336.1"/>
    </source>
</evidence>
<dbReference type="InterPro" id="IPR036890">
    <property type="entry name" value="HATPase_C_sf"/>
</dbReference>
<dbReference type="CDD" id="cd00082">
    <property type="entry name" value="HisKA"/>
    <property type="match status" value="1"/>
</dbReference>
<sequence>MRVTRFVGSGPSRLVVAHLDITARRCAEEATRQANRELDLHRHHLEDLVRARTAELENANRHLRKSQRGLKALLDLSQLATGLDEPELLQRGMDMIEAITDSACGYLHMIDTDQETIQLAIWSTRTSAQCTAAYDNHYPLSQAGIWSDTVRTGRPVVHNNFQNLSQRRGYPEGHTQMIRYLGVPIWENGTVRLLVGVGNKASDYDATDLQQMELIADNLWRIVARRRTEVALAEAKEAAEVANRAKSAFLANMSHEIRTPMNAIVGLSHLLEHELSDPKPRNQIAKIITASGHLLSIINDILDLSKIEAGQLTLEENPFSLAQVIDHTFSLLGERAAAKGLTLGYSIDPAVSSLLKGDFLRLGQILLNYVANAIKFSDQGRIQLDAQVVADKDQPPRLHLAVRDQGIGLTPSQCARLFEPFVQADESTTRRYGGTGLGLAICKRLASLMGGEVGVESELGCGSTFWVSVPMQALSETASPKDMPARDYRGIRLLLAEDDPINQEVACELLRRMEVEVEVADDGQQAVRITPLDWPKVTPRLDVLETLLEEDDTQAGNIWLTSRDLFQAALGAETAVLLEDAIQRFDYDQALRRLRQARATLSQQD</sequence>
<dbReference type="Proteomes" id="UP001597337">
    <property type="component" value="Unassembled WGS sequence"/>
</dbReference>
<dbReference type="Gene3D" id="1.10.287.130">
    <property type="match status" value="1"/>
</dbReference>
<dbReference type="PRINTS" id="PR00344">
    <property type="entry name" value="BCTRLSENSOR"/>
</dbReference>
<dbReference type="Pfam" id="PF13185">
    <property type="entry name" value="GAF_2"/>
    <property type="match status" value="1"/>
</dbReference>
<dbReference type="InterPro" id="IPR036097">
    <property type="entry name" value="HisK_dim/P_sf"/>
</dbReference>
<dbReference type="GO" id="GO:0005524">
    <property type="term" value="F:ATP binding"/>
    <property type="evidence" value="ECO:0007669"/>
    <property type="project" value="UniProtKB-KW"/>
</dbReference>
<dbReference type="SMART" id="SM00387">
    <property type="entry name" value="HATPase_c"/>
    <property type="match status" value="1"/>
</dbReference>
<keyword evidence="9" id="KW-0547">Nucleotide-binding</keyword>
<evidence type="ECO:0000259" key="8">
    <source>
        <dbReference type="PROSITE" id="PS50110"/>
    </source>
</evidence>
<proteinExistence type="predicted"/>
<evidence type="ECO:0000256" key="1">
    <source>
        <dbReference type="ARBA" id="ARBA00000085"/>
    </source>
</evidence>
<dbReference type="Pfam" id="PF00512">
    <property type="entry name" value="HisKA"/>
    <property type="match status" value="1"/>
</dbReference>
<dbReference type="SMART" id="SM00065">
    <property type="entry name" value="GAF"/>
    <property type="match status" value="1"/>
</dbReference>
<dbReference type="EMBL" id="JBHUHX010000010">
    <property type="protein sequence ID" value="MFD2111336.1"/>
    <property type="molecule type" value="Genomic_DNA"/>
</dbReference>
<gene>
    <name evidence="9" type="ORF">ACFSJC_05730</name>
</gene>
<dbReference type="PROSITE" id="PS50110">
    <property type="entry name" value="RESPONSE_REGULATORY"/>
    <property type="match status" value="1"/>
</dbReference>
<dbReference type="EC" id="2.7.13.3" evidence="2"/>
<dbReference type="InterPro" id="IPR011006">
    <property type="entry name" value="CheY-like_superfamily"/>
</dbReference>
<keyword evidence="9" id="KW-0067">ATP-binding</keyword>
<dbReference type="InterPro" id="IPR004358">
    <property type="entry name" value="Sig_transdc_His_kin-like_C"/>
</dbReference>
<organism evidence="9 10">
    <name type="scientific">Thiorhodococcus fuscus</name>
    <dbReference type="NCBI Taxonomy" id="527200"/>
    <lineage>
        <taxon>Bacteria</taxon>
        <taxon>Pseudomonadati</taxon>
        <taxon>Pseudomonadota</taxon>
        <taxon>Gammaproteobacteria</taxon>
        <taxon>Chromatiales</taxon>
        <taxon>Chromatiaceae</taxon>
        <taxon>Thiorhodococcus</taxon>
    </lineage>
</organism>
<dbReference type="InterPro" id="IPR003018">
    <property type="entry name" value="GAF"/>
</dbReference>
<dbReference type="InterPro" id="IPR005467">
    <property type="entry name" value="His_kinase_dom"/>
</dbReference>
<dbReference type="InterPro" id="IPR003661">
    <property type="entry name" value="HisK_dim/P_dom"/>
</dbReference>
<dbReference type="InterPro" id="IPR003594">
    <property type="entry name" value="HATPase_dom"/>
</dbReference>
<feature type="domain" description="Histidine kinase" evidence="7">
    <location>
        <begin position="252"/>
        <end position="473"/>
    </location>
</feature>
<dbReference type="Gene3D" id="3.30.450.40">
    <property type="match status" value="1"/>
</dbReference>
<evidence type="ECO:0000313" key="10">
    <source>
        <dbReference type="Proteomes" id="UP001597337"/>
    </source>
</evidence>
<evidence type="ECO:0000256" key="2">
    <source>
        <dbReference type="ARBA" id="ARBA00012438"/>
    </source>
</evidence>
<comment type="caution">
    <text evidence="9">The sequence shown here is derived from an EMBL/GenBank/DDBJ whole genome shotgun (WGS) entry which is preliminary data.</text>
</comment>
<dbReference type="Pfam" id="PF02518">
    <property type="entry name" value="HATPase_c"/>
    <property type="match status" value="1"/>
</dbReference>
<dbReference type="InterPro" id="IPR001789">
    <property type="entry name" value="Sig_transdc_resp-reg_receiver"/>
</dbReference>
<dbReference type="SUPFAM" id="SSF55781">
    <property type="entry name" value="GAF domain-like"/>
    <property type="match status" value="1"/>
</dbReference>
<dbReference type="SUPFAM" id="SSF52172">
    <property type="entry name" value="CheY-like"/>
    <property type="match status" value="1"/>
</dbReference>
<dbReference type="CDD" id="cd16922">
    <property type="entry name" value="HATPase_EvgS-ArcB-TorS-like"/>
    <property type="match status" value="1"/>
</dbReference>
<dbReference type="SUPFAM" id="SSF55874">
    <property type="entry name" value="ATPase domain of HSP90 chaperone/DNA topoisomerase II/histidine kinase"/>
    <property type="match status" value="1"/>
</dbReference>
<accession>A0ABW4Y593</accession>
<dbReference type="PANTHER" id="PTHR43047:SF64">
    <property type="entry name" value="HISTIDINE KINASE CONTAINING CHEY-HOMOLOGOUS RECEIVER DOMAIN AND PAS DOMAIN-RELATED"/>
    <property type="match status" value="1"/>
</dbReference>
<dbReference type="InterPro" id="IPR029016">
    <property type="entry name" value="GAF-like_dom_sf"/>
</dbReference>
<dbReference type="SUPFAM" id="SSF47384">
    <property type="entry name" value="Homodimeric domain of signal transducing histidine kinase"/>
    <property type="match status" value="1"/>
</dbReference>
<keyword evidence="5" id="KW-0418">Kinase</keyword>
<evidence type="ECO:0000256" key="3">
    <source>
        <dbReference type="ARBA" id="ARBA00022553"/>
    </source>
</evidence>